<keyword evidence="1" id="KW-0472">Membrane</keyword>
<name>A0A9P7SUA6_9HYPO</name>
<feature type="non-terminal residue" evidence="2">
    <location>
        <position position="89"/>
    </location>
</feature>
<proteinExistence type="predicted"/>
<reference evidence="2" key="1">
    <citation type="journal article" date="2020" name="bioRxiv">
        <title>Whole genome comparisons of ergot fungi reveals the divergence and evolution of species within the genus Claviceps are the result of varying mechanisms driving genome evolution and host range expansion.</title>
        <authorList>
            <person name="Wyka S.A."/>
            <person name="Mondo S.J."/>
            <person name="Liu M."/>
            <person name="Dettman J."/>
            <person name="Nalam V."/>
            <person name="Broders K.D."/>
        </authorList>
    </citation>
    <scope>NUCLEOTIDE SEQUENCE</scope>
    <source>
        <strain evidence="2">CCC 602</strain>
    </source>
</reference>
<accession>A0A9P7SUA6</accession>
<gene>
    <name evidence="2" type="ORF">E4U43_005069</name>
</gene>
<keyword evidence="1" id="KW-1133">Transmembrane helix</keyword>
<comment type="caution">
    <text evidence="2">The sequence shown here is derived from an EMBL/GenBank/DDBJ whole genome shotgun (WGS) entry which is preliminary data.</text>
</comment>
<protein>
    <submittedName>
        <fullName evidence="2">Uncharacterized protein</fullName>
    </submittedName>
</protein>
<dbReference type="AlphaFoldDB" id="A0A9P7SUA6"/>
<dbReference type="EMBL" id="SRPW01003308">
    <property type="protein sequence ID" value="KAG5987424.1"/>
    <property type="molecule type" value="Genomic_DNA"/>
</dbReference>
<sequence length="89" mass="10027">MVRLPHRTWTFNIDRYLNPLVPPPPWAYLPYPVSWFLGHRKTKPRDTGNLMPIFWAFVGVFAAILLIQGVSKHVASFAAHGAPAIVGSF</sequence>
<evidence type="ECO:0000313" key="2">
    <source>
        <dbReference type="EMBL" id="KAG5987424.1"/>
    </source>
</evidence>
<dbReference type="OrthoDB" id="2016548at2759"/>
<keyword evidence="1" id="KW-0812">Transmembrane</keyword>
<feature type="transmembrane region" description="Helical" evidence="1">
    <location>
        <begin position="50"/>
        <end position="70"/>
    </location>
</feature>
<evidence type="ECO:0000256" key="1">
    <source>
        <dbReference type="SAM" id="Phobius"/>
    </source>
</evidence>
<organism evidence="2 3">
    <name type="scientific">Claviceps pusilla</name>
    <dbReference type="NCBI Taxonomy" id="123648"/>
    <lineage>
        <taxon>Eukaryota</taxon>
        <taxon>Fungi</taxon>
        <taxon>Dikarya</taxon>
        <taxon>Ascomycota</taxon>
        <taxon>Pezizomycotina</taxon>
        <taxon>Sordariomycetes</taxon>
        <taxon>Hypocreomycetidae</taxon>
        <taxon>Hypocreales</taxon>
        <taxon>Clavicipitaceae</taxon>
        <taxon>Claviceps</taxon>
    </lineage>
</organism>
<dbReference type="Proteomes" id="UP000748025">
    <property type="component" value="Unassembled WGS sequence"/>
</dbReference>
<evidence type="ECO:0000313" key="3">
    <source>
        <dbReference type="Proteomes" id="UP000748025"/>
    </source>
</evidence>
<keyword evidence="3" id="KW-1185">Reference proteome</keyword>